<protein>
    <recommendedName>
        <fullName evidence="4">SGNH hydrolase-type esterase domain-containing protein</fullName>
    </recommendedName>
</protein>
<proteinExistence type="predicted"/>
<evidence type="ECO:0000256" key="1">
    <source>
        <dbReference type="SAM" id="MobiDB-lite"/>
    </source>
</evidence>
<evidence type="ECO:0008006" key="4">
    <source>
        <dbReference type="Google" id="ProtNLM"/>
    </source>
</evidence>
<accession>A0ABR2Z3L2</accession>
<feature type="compositionally biased region" description="Low complexity" evidence="1">
    <location>
        <begin position="194"/>
        <end position="211"/>
    </location>
</feature>
<dbReference type="EMBL" id="JALJOT010000001">
    <property type="protein sequence ID" value="KAK9918509.1"/>
    <property type="molecule type" value="Genomic_DNA"/>
</dbReference>
<evidence type="ECO:0000313" key="3">
    <source>
        <dbReference type="Proteomes" id="UP001491310"/>
    </source>
</evidence>
<gene>
    <name evidence="2" type="ORF">WJX75_004607</name>
</gene>
<feature type="region of interest" description="Disordered" evidence="1">
    <location>
        <begin position="169"/>
        <end position="211"/>
    </location>
</feature>
<reference evidence="2 3" key="1">
    <citation type="journal article" date="2024" name="Nat. Commun.">
        <title>Phylogenomics reveals the evolutionary origins of lichenization in chlorophyte algae.</title>
        <authorList>
            <person name="Puginier C."/>
            <person name="Libourel C."/>
            <person name="Otte J."/>
            <person name="Skaloud P."/>
            <person name="Haon M."/>
            <person name="Grisel S."/>
            <person name="Petersen M."/>
            <person name="Berrin J.G."/>
            <person name="Delaux P.M."/>
            <person name="Dal Grande F."/>
            <person name="Keller J."/>
        </authorList>
    </citation>
    <scope>NUCLEOTIDE SEQUENCE [LARGE SCALE GENOMIC DNA]</scope>
    <source>
        <strain evidence="2 3">SAG 216-7</strain>
    </source>
</reference>
<dbReference type="Proteomes" id="UP001491310">
    <property type="component" value="Unassembled WGS sequence"/>
</dbReference>
<dbReference type="InterPro" id="IPR036514">
    <property type="entry name" value="SGNH_hydro_sf"/>
</dbReference>
<organism evidence="2 3">
    <name type="scientific">Coccomyxa subellipsoidea</name>
    <dbReference type="NCBI Taxonomy" id="248742"/>
    <lineage>
        <taxon>Eukaryota</taxon>
        <taxon>Viridiplantae</taxon>
        <taxon>Chlorophyta</taxon>
        <taxon>core chlorophytes</taxon>
        <taxon>Trebouxiophyceae</taxon>
        <taxon>Trebouxiophyceae incertae sedis</taxon>
        <taxon>Coccomyxaceae</taxon>
        <taxon>Coccomyxa</taxon>
    </lineage>
</organism>
<evidence type="ECO:0000313" key="2">
    <source>
        <dbReference type="EMBL" id="KAK9918509.1"/>
    </source>
</evidence>
<dbReference type="Gene3D" id="3.40.50.1110">
    <property type="entry name" value="SGNH hydrolase"/>
    <property type="match status" value="2"/>
</dbReference>
<name>A0ABR2Z3L2_9CHLO</name>
<sequence>MNNGSYQMVAHLLSQQFPNTAVEAVQIAEPDELLSEHLTKALTPGTYDYAVLGPNSTEKWDYVILQEESEQVALGGDTALGTQKAIAGLARLAAARGARVGVVLTWAWLDGKNDKFPSFEDMQDKVNTGYVKLLQAVRKDTGIPVFLAPVGLAWQAVRGVISREAAANSTQASGAAHQNTTGPVAISTGGYQPAKAPSTADDSTAAAPAASAKPSAVASFMTVPKGKSIMAAQQPPQAAAAPDQNLMAAICGHGAEAPTLAPDLAPAGPPAGSPPAAARQLPAAAFGLPWTSAVTAGRKLLHRRVASQLRPSADQHRSVGADLALDEAAGIRHRLQEVGAVAQSAASAPAPQLPASGVKDVSAALPPATLITNVNGSASGTFAPAPSGSSDTALDAGMYENDGNHPSEQGTYLEGLVIVSAMTGCRMLGNPYDSGLETKWATGVNSWMYRHPEQ</sequence>
<feature type="region of interest" description="Disordered" evidence="1">
    <location>
        <begin position="377"/>
        <end position="409"/>
    </location>
</feature>
<keyword evidence="3" id="KW-1185">Reference proteome</keyword>
<comment type="caution">
    <text evidence="2">The sequence shown here is derived from an EMBL/GenBank/DDBJ whole genome shotgun (WGS) entry which is preliminary data.</text>
</comment>